<evidence type="ECO:0000313" key="3">
    <source>
        <dbReference type="Proteomes" id="UP000297248"/>
    </source>
</evidence>
<dbReference type="RefSeq" id="WP_134336460.1">
    <property type="nucleotide sequence ID" value="NZ_BMCZ01000003.1"/>
</dbReference>
<dbReference type="AlphaFoldDB" id="A0A4Y8AE26"/>
<evidence type="ECO:0000313" key="2">
    <source>
        <dbReference type="EMBL" id="TEW66856.1"/>
    </source>
</evidence>
<accession>A0A4Y8AE26</accession>
<reference evidence="1 4" key="3">
    <citation type="submission" date="2020-08" db="EMBL/GenBank/DDBJ databases">
        <title>Genomic Encyclopedia of Type Strains, Phase IV (KMG-IV): sequencing the most valuable type-strain genomes for metagenomic binning, comparative biology and taxonomic classification.</title>
        <authorList>
            <person name="Goeker M."/>
        </authorList>
    </citation>
    <scope>NUCLEOTIDE SEQUENCE [LARGE SCALE GENOMIC DNA]</scope>
    <source>
        <strain evidence="1 4">DSM 100995</strain>
    </source>
</reference>
<comment type="caution">
    <text evidence="2">The sequence shown here is derived from an EMBL/GenBank/DDBJ whole genome shotgun (WGS) entry which is preliminary data.</text>
</comment>
<sequence>MKEDIIYGIQNQFGAKRTIKIVPETEPKTNTGICITGAFHLFYMMMMNANLPPAPMEMDTYMCFAGSLCFMDDAFHDWHYDGKTFAEAEIDQIVKIIQDNVKEWLDQGDIPLILEE</sequence>
<name>A0A4Y8AE26_9SPHI</name>
<evidence type="ECO:0000313" key="4">
    <source>
        <dbReference type="Proteomes" id="UP000583101"/>
    </source>
</evidence>
<reference evidence="2" key="2">
    <citation type="submission" date="2019-03" db="EMBL/GenBank/DDBJ databases">
        <authorList>
            <person name="Yan Y.-Q."/>
            <person name="Du Z.-J."/>
        </authorList>
    </citation>
    <scope>NUCLEOTIDE SEQUENCE</scope>
    <source>
        <strain evidence="2">PP-F2FG21</strain>
    </source>
</reference>
<proteinExistence type="predicted"/>
<protein>
    <submittedName>
        <fullName evidence="2">Uncharacterized protein</fullName>
    </submittedName>
</protein>
<keyword evidence="4" id="KW-1185">Reference proteome</keyword>
<dbReference type="EMBL" id="SNQG01000003">
    <property type="protein sequence ID" value="TEW66856.1"/>
    <property type="molecule type" value="Genomic_DNA"/>
</dbReference>
<dbReference type="EMBL" id="JACIEG010000009">
    <property type="protein sequence ID" value="MBB3971243.1"/>
    <property type="molecule type" value="Genomic_DNA"/>
</dbReference>
<evidence type="ECO:0000313" key="1">
    <source>
        <dbReference type="EMBL" id="MBB3971243.1"/>
    </source>
</evidence>
<reference evidence="2 3" key="1">
    <citation type="journal article" date="2016" name="Int. J. Syst. Evol. Microbiol.">
        <title>Proposal of Mucilaginibacter phyllosphaerae sp. nov. isolated from the phyllosphere of Galium album.</title>
        <authorList>
            <person name="Aydogan E.L."/>
            <person name="Busse H.J."/>
            <person name="Moser G."/>
            <person name="Muller C."/>
            <person name="Kampfer P."/>
            <person name="Glaeser S.P."/>
        </authorList>
    </citation>
    <scope>NUCLEOTIDE SEQUENCE [LARGE SCALE GENOMIC DNA]</scope>
    <source>
        <strain evidence="2 3">PP-F2FG21</strain>
    </source>
</reference>
<dbReference type="Proteomes" id="UP000583101">
    <property type="component" value="Unassembled WGS sequence"/>
</dbReference>
<dbReference type="Proteomes" id="UP000297248">
    <property type="component" value="Unassembled WGS sequence"/>
</dbReference>
<dbReference type="OrthoDB" id="797476at2"/>
<organism evidence="2 3">
    <name type="scientific">Mucilaginibacter phyllosphaerae</name>
    <dbReference type="NCBI Taxonomy" id="1812349"/>
    <lineage>
        <taxon>Bacteria</taxon>
        <taxon>Pseudomonadati</taxon>
        <taxon>Bacteroidota</taxon>
        <taxon>Sphingobacteriia</taxon>
        <taxon>Sphingobacteriales</taxon>
        <taxon>Sphingobacteriaceae</taxon>
        <taxon>Mucilaginibacter</taxon>
    </lineage>
</organism>
<gene>
    <name evidence="2" type="ORF">E2R65_10610</name>
    <name evidence="1" type="ORF">GGR35_003871</name>
</gene>